<organism evidence="2 3">
    <name type="scientific">Drechmeria coniospora</name>
    <name type="common">Nematophagous fungus</name>
    <name type="synonym">Meria coniospora</name>
    <dbReference type="NCBI Taxonomy" id="98403"/>
    <lineage>
        <taxon>Eukaryota</taxon>
        <taxon>Fungi</taxon>
        <taxon>Dikarya</taxon>
        <taxon>Ascomycota</taxon>
        <taxon>Pezizomycotina</taxon>
        <taxon>Sordariomycetes</taxon>
        <taxon>Hypocreomycetidae</taxon>
        <taxon>Hypocreales</taxon>
        <taxon>Ophiocordycipitaceae</taxon>
        <taxon>Drechmeria</taxon>
    </lineage>
</organism>
<evidence type="ECO:0000313" key="2">
    <source>
        <dbReference type="EMBL" id="KYK58646.1"/>
    </source>
</evidence>
<dbReference type="EMBL" id="LAYC01000002">
    <property type="protein sequence ID" value="KYK58646.1"/>
    <property type="molecule type" value="Genomic_DNA"/>
</dbReference>
<comment type="caution">
    <text evidence="2">The sequence shown here is derived from an EMBL/GenBank/DDBJ whole genome shotgun (WGS) entry which is preliminary data.</text>
</comment>
<feature type="region of interest" description="Disordered" evidence="1">
    <location>
        <begin position="1"/>
        <end position="21"/>
    </location>
</feature>
<evidence type="ECO:0000313" key="3">
    <source>
        <dbReference type="Proteomes" id="UP000076580"/>
    </source>
</evidence>
<dbReference type="RefSeq" id="XP_040657998.1">
    <property type="nucleotide sequence ID" value="XM_040802965.1"/>
</dbReference>
<dbReference type="AlphaFoldDB" id="A0A151GNH2"/>
<dbReference type="InParanoid" id="A0A151GNH2"/>
<proteinExistence type="predicted"/>
<gene>
    <name evidence="2" type="ORF">DCS_05663</name>
</gene>
<sequence>MNGSDLAAKARESMTCRPSADPLTINRPRCLRTGGVPTSPDVTVRLPVFRASNLGCATILFQLRSHCGAHARGTICSLDRDRGDESIRNPRRDEIHHDHWQDWGRDRSPKSSSRRSTACLSSTSLRRWIMEFLTIPGKMREANQRNLITMATSPSPPVLSVELGLRIGPAGLEVFDHDAKRRAGGHSSSASAYPVAASSMLHRSSRPADSAAAAITAALQGGLVFRRHRPQANPQIWCGDAVYCEAPGGACTRPSTGTANLAVVAFRLATRPHRDIPPYCDVTSRGSMVATLLDLAAHRTDDH</sequence>
<keyword evidence="3" id="KW-1185">Reference proteome</keyword>
<dbReference type="Proteomes" id="UP000076580">
    <property type="component" value="Chromosome 02"/>
</dbReference>
<name>A0A151GNH2_DRECN</name>
<accession>A0A151GNH2</accession>
<dbReference type="GeneID" id="63718306"/>
<protein>
    <submittedName>
        <fullName evidence="2">Uncharacterized protein</fullName>
    </submittedName>
</protein>
<evidence type="ECO:0000256" key="1">
    <source>
        <dbReference type="SAM" id="MobiDB-lite"/>
    </source>
</evidence>
<reference evidence="2 3" key="1">
    <citation type="journal article" date="2016" name="Sci. Rep.">
        <title>Insights into Adaptations to a Near-Obligate Nematode Endoparasitic Lifestyle from the Finished Genome of Drechmeria coniospora.</title>
        <authorList>
            <person name="Zhang L."/>
            <person name="Zhou Z."/>
            <person name="Guo Q."/>
            <person name="Fokkens L."/>
            <person name="Miskei M."/>
            <person name="Pocsi I."/>
            <person name="Zhang W."/>
            <person name="Chen M."/>
            <person name="Wang L."/>
            <person name="Sun Y."/>
            <person name="Donzelli B.G."/>
            <person name="Gibson D.M."/>
            <person name="Nelson D.R."/>
            <person name="Luo J.G."/>
            <person name="Rep M."/>
            <person name="Liu H."/>
            <person name="Yang S."/>
            <person name="Wang J."/>
            <person name="Krasnoff S.B."/>
            <person name="Xu Y."/>
            <person name="Molnar I."/>
            <person name="Lin M."/>
        </authorList>
    </citation>
    <scope>NUCLEOTIDE SEQUENCE [LARGE SCALE GENOMIC DNA]</scope>
    <source>
        <strain evidence="2 3">ARSEF 6962</strain>
    </source>
</reference>